<proteinExistence type="predicted"/>
<organism evidence="1 2">
    <name type="scientific">Neophaeococcomyces mojaviensis</name>
    <dbReference type="NCBI Taxonomy" id="3383035"/>
    <lineage>
        <taxon>Eukaryota</taxon>
        <taxon>Fungi</taxon>
        <taxon>Dikarya</taxon>
        <taxon>Ascomycota</taxon>
        <taxon>Pezizomycotina</taxon>
        <taxon>Eurotiomycetes</taxon>
        <taxon>Chaetothyriomycetidae</taxon>
        <taxon>Chaetothyriales</taxon>
        <taxon>Chaetothyriales incertae sedis</taxon>
        <taxon>Neophaeococcomyces</taxon>
    </lineage>
</organism>
<evidence type="ECO:0000313" key="1">
    <source>
        <dbReference type="EMBL" id="KAJ9652766.1"/>
    </source>
</evidence>
<name>A0ACC2ZYT6_9EURO</name>
<evidence type="ECO:0000313" key="2">
    <source>
        <dbReference type="Proteomes" id="UP001172386"/>
    </source>
</evidence>
<protein>
    <submittedName>
        <fullName evidence="1">Uncharacterized protein</fullName>
    </submittedName>
</protein>
<gene>
    <name evidence="1" type="ORF">H2198_007993</name>
</gene>
<accession>A0ACC2ZYT6</accession>
<dbReference type="EMBL" id="JAPDRQ010000183">
    <property type="protein sequence ID" value="KAJ9652766.1"/>
    <property type="molecule type" value="Genomic_DNA"/>
</dbReference>
<sequence>MSANRNPQDSSQDFASNDTKVLNVTVNDMVPDFSSDNIVQKHVKQSWKSYFWDTFDKSAEERRFLFKLDAALLTFATLGFLIKYLDQINVNNAFVSGMKEDLRLFGNELNYMQTCWTVGYVLGEIPRHASFFQSKVISLMLVASSNLILTRVRPSIWIPACEVTWATLTILLAVCTNTTQLYILRFFIGLAESTFYPGMQYIIGSWYRKDELAKRSCIFQTSSAIGAMFSGYLMAAVYHLNGVGGFHGWQWLFIVNTIISLPIALAGFFFLPDYPSNTRAFYLNHQDKAIARKRMELEGRSANVENEKISALFTTAKAKKFFTSWHIYMLSLLYIFFINGCGLLAQPAFSLWLKIDQHYGVEAINAYPTLTNAAQVITTVIYACSSDSLFKGARWPPIVVSAIVLIVVHASLAAWDIPTWWHWTCYILAGFGGGVSGLCFAWAHEICNDDLEERALVTGTMNEMAYVFQAWLPLLIWKQVEAPKYRKGMVTMIGLNIGLIAAAFAVRHLHHRELHRKEKSVPVEVEDSQSMRA</sequence>
<keyword evidence="2" id="KW-1185">Reference proteome</keyword>
<dbReference type="Proteomes" id="UP001172386">
    <property type="component" value="Unassembled WGS sequence"/>
</dbReference>
<comment type="caution">
    <text evidence="1">The sequence shown here is derived from an EMBL/GenBank/DDBJ whole genome shotgun (WGS) entry which is preliminary data.</text>
</comment>
<reference evidence="1" key="1">
    <citation type="submission" date="2022-10" db="EMBL/GenBank/DDBJ databases">
        <title>Culturing micro-colonial fungi from biological soil crusts in the Mojave desert and describing Neophaeococcomyces mojavensis, and introducing the new genera and species Taxawa tesnikishii.</title>
        <authorList>
            <person name="Kurbessoian T."/>
            <person name="Stajich J.E."/>
        </authorList>
    </citation>
    <scope>NUCLEOTIDE SEQUENCE</scope>
    <source>
        <strain evidence="1">JES_112</strain>
    </source>
</reference>